<feature type="transmembrane region" description="Helical" evidence="7">
    <location>
        <begin position="410"/>
        <end position="430"/>
    </location>
</feature>
<feature type="transmembrane region" description="Helical" evidence="7">
    <location>
        <begin position="516"/>
        <end position="539"/>
    </location>
</feature>
<dbReference type="GO" id="GO:0005886">
    <property type="term" value="C:plasma membrane"/>
    <property type="evidence" value="ECO:0007669"/>
    <property type="project" value="UniProtKB-SubCell"/>
</dbReference>
<gene>
    <name evidence="8" type="ORF">PPL_04459</name>
</gene>
<dbReference type="OMA" id="NSAWSQI"/>
<dbReference type="SUPFAM" id="SSF103473">
    <property type="entry name" value="MFS general substrate transporter"/>
    <property type="match status" value="1"/>
</dbReference>
<sequence>MDHQNQNNSNDEIEIQNLGSSVPYTEPSTSSIDNSFDNDQKNSSDVQIVKKDDYKPKLKDEVPKHSRFNPKFYTEDHINETRLILMSMFFKFAFETLSPALGLYVLTKFDSYGVTLLAVMNIVYFLMQSVGSIMVGPFIRKFRASRVTSIVFLFMFAVISFIILLEAGYKGTRTELGGWDKWLITVVYIVMGLSLGMIEVSRKLIPRQILGNDNDALSKMNGLVHVFYEVSGTSGAFLSTPLIKFFGPIYSMFLMPPFFLVASIIAFTITEPFPAVKEISNEPKPKHNALVGILISIKEESLNYCKTVGRGARYILTKDYWWVIPTYVIPQVLHRILENVLFSVFAKKILHDGSLSGILTGGSNFGELCGALAVVKFGKYVKNPMWWVRVDGLCCSIVWVLVYPPSGVPIHVAATLIPCWIFVSSSWAAGDVSILSFLQSSFPLNVNANDNFEAAARQDRLEEIALDKEDLSEADDIDKEIDEEMGDKKGSGKMVKKDDDVADEDDPPTGSPLASVLGFLFTTYAVIISLLSFGLGRVMDNFAAQGDIHQGFFWIAGVGFSAAGFIAIISSFFAKSPKFQ</sequence>
<evidence type="ECO:0000256" key="1">
    <source>
        <dbReference type="ARBA" id="ARBA00004651"/>
    </source>
</evidence>
<feature type="transmembrane region" description="Helical" evidence="7">
    <location>
        <begin position="551"/>
        <end position="574"/>
    </location>
</feature>
<feature type="transmembrane region" description="Helical" evidence="7">
    <location>
        <begin position="181"/>
        <end position="201"/>
    </location>
</feature>
<reference evidence="8 9" key="1">
    <citation type="journal article" date="2011" name="Genome Res.">
        <title>Phylogeny-wide analysis of social amoeba genomes highlights ancient origins for complex intercellular communication.</title>
        <authorList>
            <person name="Heidel A.J."/>
            <person name="Lawal H.M."/>
            <person name="Felder M."/>
            <person name="Schilde C."/>
            <person name="Helps N.R."/>
            <person name="Tunggal B."/>
            <person name="Rivero F."/>
            <person name="John U."/>
            <person name="Schleicher M."/>
            <person name="Eichinger L."/>
            <person name="Platzer M."/>
            <person name="Noegel A.A."/>
            <person name="Schaap P."/>
            <person name="Gloeckner G."/>
        </authorList>
    </citation>
    <scope>NUCLEOTIDE SEQUENCE [LARGE SCALE GENOMIC DNA]</scope>
    <source>
        <strain evidence="9">ATCC 26659 / Pp 5 / PN500</strain>
    </source>
</reference>
<feature type="compositionally biased region" description="Basic and acidic residues" evidence="6">
    <location>
        <begin position="486"/>
        <end position="499"/>
    </location>
</feature>
<dbReference type="Gene3D" id="1.20.1250.20">
    <property type="entry name" value="MFS general substrate transporter like domains"/>
    <property type="match status" value="1"/>
</dbReference>
<feature type="region of interest" description="Disordered" evidence="6">
    <location>
        <begin position="1"/>
        <end position="45"/>
    </location>
</feature>
<feature type="transmembrane region" description="Helical" evidence="7">
    <location>
        <begin position="147"/>
        <end position="169"/>
    </location>
</feature>
<name>D3B7M1_HETP5</name>
<dbReference type="PANTHER" id="PTHR23513">
    <property type="entry name" value="INTEGRAL MEMBRANE EFFLUX PROTEIN-RELATED"/>
    <property type="match status" value="1"/>
</dbReference>
<protein>
    <submittedName>
        <fullName evidence="8">Uncharacterized protein</fullName>
    </submittedName>
</protein>
<evidence type="ECO:0000313" key="8">
    <source>
        <dbReference type="EMBL" id="EFA82764.1"/>
    </source>
</evidence>
<dbReference type="InterPro" id="IPR036259">
    <property type="entry name" value="MFS_trans_sf"/>
</dbReference>
<dbReference type="InParanoid" id="D3B7M1"/>
<evidence type="ECO:0000256" key="5">
    <source>
        <dbReference type="ARBA" id="ARBA00023136"/>
    </source>
</evidence>
<accession>D3B7M1</accession>
<feature type="transmembrane region" description="Helical" evidence="7">
    <location>
        <begin position="386"/>
        <end position="404"/>
    </location>
</feature>
<proteinExistence type="predicted"/>
<dbReference type="PANTHER" id="PTHR23513:SF6">
    <property type="entry name" value="MAJOR FACILITATOR SUPERFAMILY ASSOCIATED DOMAIN-CONTAINING PROTEIN"/>
    <property type="match status" value="1"/>
</dbReference>
<feature type="transmembrane region" description="Helical" evidence="7">
    <location>
        <begin position="112"/>
        <end position="135"/>
    </location>
</feature>
<dbReference type="RefSeq" id="XP_020434881.1">
    <property type="nucleotide sequence ID" value="XM_020575361.1"/>
</dbReference>
<keyword evidence="3 7" id="KW-0812">Transmembrane</keyword>
<evidence type="ECO:0000256" key="3">
    <source>
        <dbReference type="ARBA" id="ARBA00022692"/>
    </source>
</evidence>
<dbReference type="EMBL" id="ADBJ01000018">
    <property type="protein sequence ID" value="EFA82764.1"/>
    <property type="molecule type" value="Genomic_DNA"/>
</dbReference>
<evidence type="ECO:0000256" key="7">
    <source>
        <dbReference type="SAM" id="Phobius"/>
    </source>
</evidence>
<feature type="transmembrane region" description="Helical" evidence="7">
    <location>
        <begin position="222"/>
        <end position="243"/>
    </location>
</feature>
<evidence type="ECO:0000313" key="9">
    <source>
        <dbReference type="Proteomes" id="UP000001396"/>
    </source>
</evidence>
<dbReference type="AlphaFoldDB" id="D3B7M1"/>
<comment type="caution">
    <text evidence="8">The sequence shown here is derived from an EMBL/GenBank/DDBJ whole genome shotgun (WGS) entry which is preliminary data.</text>
</comment>
<comment type="subcellular location">
    <subcellularLocation>
        <location evidence="1">Cell membrane</location>
        <topology evidence="1">Multi-pass membrane protein</topology>
    </subcellularLocation>
</comment>
<keyword evidence="5 7" id="KW-0472">Membrane</keyword>
<feature type="transmembrane region" description="Helical" evidence="7">
    <location>
        <begin position="83"/>
        <end position="106"/>
    </location>
</feature>
<feature type="transmembrane region" description="Helical" evidence="7">
    <location>
        <begin position="249"/>
        <end position="269"/>
    </location>
</feature>
<feature type="region of interest" description="Disordered" evidence="6">
    <location>
        <begin position="481"/>
        <end position="509"/>
    </location>
</feature>
<organism evidence="8 9">
    <name type="scientific">Heterostelium pallidum (strain ATCC 26659 / Pp 5 / PN500)</name>
    <name type="common">Cellular slime mold</name>
    <name type="synonym">Polysphondylium pallidum</name>
    <dbReference type="NCBI Taxonomy" id="670386"/>
    <lineage>
        <taxon>Eukaryota</taxon>
        <taxon>Amoebozoa</taxon>
        <taxon>Evosea</taxon>
        <taxon>Eumycetozoa</taxon>
        <taxon>Dictyostelia</taxon>
        <taxon>Acytosteliales</taxon>
        <taxon>Acytosteliaceae</taxon>
        <taxon>Heterostelium</taxon>
    </lineage>
</organism>
<feature type="compositionally biased region" description="Polar residues" evidence="6">
    <location>
        <begin position="1"/>
        <end position="10"/>
    </location>
</feature>
<keyword evidence="4 7" id="KW-1133">Transmembrane helix</keyword>
<keyword evidence="2" id="KW-1003">Cell membrane</keyword>
<dbReference type="Proteomes" id="UP000001396">
    <property type="component" value="Unassembled WGS sequence"/>
</dbReference>
<feature type="compositionally biased region" description="Polar residues" evidence="6">
    <location>
        <begin position="17"/>
        <end position="37"/>
    </location>
</feature>
<dbReference type="GeneID" id="31359946"/>
<evidence type="ECO:0000256" key="4">
    <source>
        <dbReference type="ARBA" id="ARBA00022989"/>
    </source>
</evidence>
<evidence type="ECO:0000256" key="2">
    <source>
        <dbReference type="ARBA" id="ARBA00022475"/>
    </source>
</evidence>
<evidence type="ECO:0000256" key="6">
    <source>
        <dbReference type="SAM" id="MobiDB-lite"/>
    </source>
</evidence>
<keyword evidence="9" id="KW-1185">Reference proteome</keyword>